<dbReference type="OrthoDB" id="6612291at2759"/>
<evidence type="ECO:0000256" key="4">
    <source>
        <dbReference type="ARBA" id="ARBA00022692"/>
    </source>
</evidence>
<organism evidence="10 11">
    <name type="scientific">[Torrubiella] hemipterigena</name>
    <dbReference type="NCBI Taxonomy" id="1531966"/>
    <lineage>
        <taxon>Eukaryota</taxon>
        <taxon>Fungi</taxon>
        <taxon>Dikarya</taxon>
        <taxon>Ascomycota</taxon>
        <taxon>Pezizomycotina</taxon>
        <taxon>Sordariomycetes</taxon>
        <taxon>Hypocreomycetidae</taxon>
        <taxon>Hypocreales</taxon>
        <taxon>Clavicipitaceae</taxon>
        <taxon>Clavicipitaceae incertae sedis</taxon>
        <taxon>'Torrubiella' clade</taxon>
    </lineage>
</organism>
<dbReference type="SUPFAM" id="SSF103473">
    <property type="entry name" value="MFS general substrate transporter"/>
    <property type="match status" value="1"/>
</dbReference>
<dbReference type="InterPro" id="IPR050360">
    <property type="entry name" value="MFS_Sugar_Transporters"/>
</dbReference>
<evidence type="ECO:0000256" key="5">
    <source>
        <dbReference type="ARBA" id="ARBA00022989"/>
    </source>
</evidence>
<keyword evidence="3 7" id="KW-0813">Transport</keyword>
<feature type="transmembrane region" description="Helical" evidence="8">
    <location>
        <begin position="314"/>
        <end position="332"/>
    </location>
</feature>
<dbReference type="Proteomes" id="UP000039046">
    <property type="component" value="Unassembled WGS sequence"/>
</dbReference>
<keyword evidence="5 8" id="KW-1133">Transmembrane helix</keyword>
<dbReference type="PANTHER" id="PTHR48022:SF45">
    <property type="entry name" value="MAJOR FACILITATOR SUPERFAMILY (MFS) PROFILE DOMAIN-CONTAINING PROTEIN-RELATED"/>
    <property type="match status" value="1"/>
</dbReference>
<comment type="similarity">
    <text evidence="2 7">Belongs to the major facilitator superfamily. Sugar transporter (TC 2.A.1.1) family.</text>
</comment>
<evidence type="ECO:0000313" key="11">
    <source>
        <dbReference type="Proteomes" id="UP000039046"/>
    </source>
</evidence>
<feature type="transmembrane region" description="Helical" evidence="8">
    <location>
        <begin position="370"/>
        <end position="398"/>
    </location>
</feature>
<feature type="transmembrane region" description="Helical" evidence="8">
    <location>
        <begin position="98"/>
        <end position="117"/>
    </location>
</feature>
<feature type="domain" description="Major facilitator superfamily (MFS) profile" evidence="9">
    <location>
        <begin position="17"/>
        <end position="465"/>
    </location>
</feature>
<dbReference type="InterPro" id="IPR003663">
    <property type="entry name" value="Sugar/inositol_transpt"/>
</dbReference>
<feature type="transmembrane region" description="Helical" evidence="8">
    <location>
        <begin position="157"/>
        <end position="180"/>
    </location>
</feature>
<dbReference type="AlphaFoldDB" id="A0A0A1SYJ3"/>
<reference evidence="10 11" key="1">
    <citation type="journal article" date="2015" name="Genome Announc.">
        <title>Draft Genome Sequence and Gene Annotation of the Entomopathogenic Fungus Verticillium hemipterigenum.</title>
        <authorList>
            <person name="Horn F."/>
            <person name="Habel A."/>
            <person name="Scharf D.H."/>
            <person name="Dworschak J."/>
            <person name="Brakhage A.A."/>
            <person name="Guthke R."/>
            <person name="Hertweck C."/>
            <person name="Linde J."/>
        </authorList>
    </citation>
    <scope>NUCLEOTIDE SEQUENCE [LARGE SCALE GENOMIC DNA]</scope>
</reference>
<evidence type="ECO:0000256" key="1">
    <source>
        <dbReference type="ARBA" id="ARBA00004141"/>
    </source>
</evidence>
<name>A0A0A1SYJ3_9HYPO</name>
<feature type="transmembrane region" description="Helical" evidence="8">
    <location>
        <begin position="344"/>
        <end position="364"/>
    </location>
</feature>
<feature type="transmembrane region" description="Helical" evidence="8">
    <location>
        <begin position="16"/>
        <end position="45"/>
    </location>
</feature>
<keyword evidence="4 8" id="KW-0812">Transmembrane</keyword>
<evidence type="ECO:0000256" key="6">
    <source>
        <dbReference type="ARBA" id="ARBA00023136"/>
    </source>
</evidence>
<evidence type="ECO:0000256" key="2">
    <source>
        <dbReference type="ARBA" id="ARBA00010992"/>
    </source>
</evidence>
<protein>
    <recommendedName>
        <fullName evidence="9">Major facilitator superfamily (MFS) profile domain-containing protein</fullName>
    </recommendedName>
</protein>
<dbReference type="PANTHER" id="PTHR48022">
    <property type="entry name" value="PLASTIDIC GLUCOSE TRANSPORTER 4"/>
    <property type="match status" value="1"/>
</dbReference>
<evidence type="ECO:0000256" key="7">
    <source>
        <dbReference type="RuleBase" id="RU003346"/>
    </source>
</evidence>
<dbReference type="InterPro" id="IPR036259">
    <property type="entry name" value="MFS_trans_sf"/>
</dbReference>
<feature type="transmembrane region" description="Helical" evidence="8">
    <location>
        <begin position="405"/>
        <end position="425"/>
    </location>
</feature>
<dbReference type="GO" id="GO:0016020">
    <property type="term" value="C:membrane"/>
    <property type="evidence" value="ECO:0007669"/>
    <property type="project" value="UniProtKB-SubCell"/>
</dbReference>
<accession>A0A0A1SYJ3</accession>
<sequence length="512" mass="56139">MAPYFGLKGSALTQAILWLVVCPSFVIYGYNLTVAGGLLTLLSFVDVFPQMNTLTTTGETQRYNSTIQGTVLALYNVGGIFGALSCIYLGDLLGRKKVIFLTSIISIVGAALMASSFGLPQFIIARLVVGFGNAGLLATVPVWQAEIAKAINRGSSVVTTGIFMGVGVCVGLWIDFGLYFVKDSSVSWRFPLAFQLLFLIPSTSAIMFLPESPRWLIKSGHEKEATNILAILHEEEIHSEVICNDVRDIQQSLSLCQNQSWTAMFTMGEQRFFHRTVLGFLAGMFQQLNGINVSSIYATTIFEQYLHMDATKSRILAACMCMMQIFGGYVTYYTIDRLGRRRLMLSGSVGMAICMALLAGTTSVTDNTGALVVAVIALYGFQFIFTVGWAGIVFLYAAEVAPLQLRAAISALATTAIWTMAFLLAEITPIGFNTIGYNYWTIFALINAVVIFPVVYFFFPETSGRSLEEIDEIFLQSKSIWDPVRLAKILPKMQTTEGTSSPPTEEEKNISS</sequence>
<dbReference type="InterPro" id="IPR005828">
    <property type="entry name" value="MFS_sugar_transport-like"/>
</dbReference>
<dbReference type="PROSITE" id="PS50850">
    <property type="entry name" value="MFS"/>
    <property type="match status" value="1"/>
</dbReference>
<dbReference type="EMBL" id="CDHN01000003">
    <property type="protein sequence ID" value="CEJ89841.1"/>
    <property type="molecule type" value="Genomic_DNA"/>
</dbReference>
<evidence type="ECO:0000256" key="3">
    <source>
        <dbReference type="ARBA" id="ARBA00022448"/>
    </source>
</evidence>
<gene>
    <name evidence="10" type="ORF">VHEMI05665</name>
</gene>
<keyword evidence="11" id="KW-1185">Reference proteome</keyword>
<feature type="transmembrane region" description="Helical" evidence="8">
    <location>
        <begin position="437"/>
        <end position="459"/>
    </location>
</feature>
<dbReference type="Gene3D" id="1.20.1250.20">
    <property type="entry name" value="MFS general substrate transporter like domains"/>
    <property type="match status" value="1"/>
</dbReference>
<evidence type="ECO:0000256" key="8">
    <source>
        <dbReference type="SAM" id="Phobius"/>
    </source>
</evidence>
<feature type="transmembrane region" description="Helical" evidence="8">
    <location>
        <begin position="277"/>
        <end position="302"/>
    </location>
</feature>
<keyword evidence="6 8" id="KW-0472">Membrane</keyword>
<dbReference type="InterPro" id="IPR020846">
    <property type="entry name" value="MFS_dom"/>
</dbReference>
<evidence type="ECO:0000259" key="9">
    <source>
        <dbReference type="PROSITE" id="PS50850"/>
    </source>
</evidence>
<dbReference type="STRING" id="1531966.A0A0A1SYJ3"/>
<proteinExistence type="inferred from homology"/>
<dbReference type="GO" id="GO:0005351">
    <property type="term" value="F:carbohydrate:proton symporter activity"/>
    <property type="evidence" value="ECO:0007669"/>
    <property type="project" value="TreeGrafter"/>
</dbReference>
<feature type="transmembrane region" description="Helical" evidence="8">
    <location>
        <begin position="123"/>
        <end position="145"/>
    </location>
</feature>
<dbReference type="PRINTS" id="PR00171">
    <property type="entry name" value="SUGRTRNSPORT"/>
</dbReference>
<dbReference type="NCBIfam" id="TIGR00879">
    <property type="entry name" value="SP"/>
    <property type="match status" value="1"/>
</dbReference>
<evidence type="ECO:0000313" key="10">
    <source>
        <dbReference type="EMBL" id="CEJ89841.1"/>
    </source>
</evidence>
<feature type="transmembrane region" description="Helical" evidence="8">
    <location>
        <begin position="65"/>
        <end position="89"/>
    </location>
</feature>
<dbReference type="Pfam" id="PF00083">
    <property type="entry name" value="Sugar_tr"/>
    <property type="match status" value="1"/>
</dbReference>
<comment type="subcellular location">
    <subcellularLocation>
        <location evidence="1">Membrane</location>
        <topology evidence="1">Multi-pass membrane protein</topology>
    </subcellularLocation>
</comment>
<dbReference type="HOGENOM" id="CLU_001265_30_3_1"/>